<dbReference type="AlphaFoldDB" id="A0A1G2QDA8"/>
<reference evidence="1 2" key="1">
    <citation type="journal article" date="2016" name="Nat. Commun.">
        <title>Thousands of microbial genomes shed light on interconnected biogeochemical processes in an aquifer system.</title>
        <authorList>
            <person name="Anantharaman K."/>
            <person name="Brown C.T."/>
            <person name="Hug L.A."/>
            <person name="Sharon I."/>
            <person name="Castelle C.J."/>
            <person name="Probst A.J."/>
            <person name="Thomas B.C."/>
            <person name="Singh A."/>
            <person name="Wilkins M.J."/>
            <person name="Karaoz U."/>
            <person name="Brodie E.L."/>
            <person name="Williams K.H."/>
            <person name="Hubbard S.S."/>
            <person name="Banfield J.F."/>
        </authorList>
    </citation>
    <scope>NUCLEOTIDE SEQUENCE [LARGE SCALE GENOMIC DNA]</scope>
</reference>
<name>A0A1G2QDA8_9BACT</name>
<sequence>MYEYLEKGGLNMPRRPLVKPQSRRDLQLFDREAKGIKTVVTKDSQADIFRLHDYPLAKLAVDDELVGEKNLLNQQQG</sequence>
<evidence type="ECO:0000313" key="2">
    <source>
        <dbReference type="Proteomes" id="UP000177043"/>
    </source>
</evidence>
<dbReference type="STRING" id="1802438.A2571_02205"/>
<accession>A0A1G2QDA8</accession>
<organism evidence="1 2">
    <name type="scientific">Candidatus Vogelbacteria bacterium RIFOXYD1_FULL_44_32</name>
    <dbReference type="NCBI Taxonomy" id="1802438"/>
    <lineage>
        <taxon>Bacteria</taxon>
        <taxon>Candidatus Vogeliibacteriota</taxon>
    </lineage>
</organism>
<evidence type="ECO:0000313" key="1">
    <source>
        <dbReference type="EMBL" id="OHA58560.1"/>
    </source>
</evidence>
<proteinExistence type="predicted"/>
<protein>
    <submittedName>
        <fullName evidence="1">Uncharacterized protein</fullName>
    </submittedName>
</protein>
<dbReference type="Proteomes" id="UP000177043">
    <property type="component" value="Unassembled WGS sequence"/>
</dbReference>
<comment type="caution">
    <text evidence="1">The sequence shown here is derived from an EMBL/GenBank/DDBJ whole genome shotgun (WGS) entry which is preliminary data.</text>
</comment>
<gene>
    <name evidence="1" type="ORF">A2571_02205</name>
</gene>
<dbReference type="EMBL" id="MHTJ01000003">
    <property type="protein sequence ID" value="OHA58560.1"/>
    <property type="molecule type" value="Genomic_DNA"/>
</dbReference>